<dbReference type="Proteomes" id="UP000591131">
    <property type="component" value="Unassembled WGS sequence"/>
</dbReference>
<keyword evidence="1" id="KW-0479">Metal-binding</keyword>
<dbReference type="Gene3D" id="2.60.40.150">
    <property type="entry name" value="C2 domain"/>
    <property type="match status" value="1"/>
</dbReference>
<evidence type="ECO:0000313" key="5">
    <source>
        <dbReference type="EMBL" id="KAF4666915.1"/>
    </source>
</evidence>
<evidence type="ECO:0000256" key="3">
    <source>
        <dbReference type="SAM" id="Phobius"/>
    </source>
</evidence>
<keyword evidence="2" id="KW-0106">Calcium</keyword>
<sequence length="458" mass="52090">MPYQPVRLPTSLWRKAKVMTDGQRYIDPNSPGVKFGWGLYALLNIRVIEARGLRATDTNVFGRKSSSDPYCVLTLNKDKISCRTPYLKHTLQPVWDYRCSTMVLKTPGQMLHVEVFDRDVASSDDVIGDGDLDLSTLRRDESTDGWIPLHFEGEPAGAVRLEVEFSYTVASEVSAYMQHYMIKEAQPKSKPKFDVNALYGPGMYIFETVWSDVVKDFIMRFVLPIFQWDSWWQSVLVWAAYLYACCFVGYWPALLCWGIAAAMMRNKMLSEYRKAVNQEQTLNRRGSMAFVALDDDDDDDDSEKSINALVRSFTQLSPTWLKDTAARFQRPLRILADTLDLGEDILMWRDPLSKPVFYILVVTGLILCRLSFGVVMAIIGSAIMMIHSPLRGLLIGITASVHRWFLGAKAWVKSENSLLPHCDMSHCSDDYRQLVIKRLAKDARRVPVGAAPRQSTHS</sequence>
<accession>A0A7J6M622</accession>
<dbReference type="InterPro" id="IPR035892">
    <property type="entry name" value="C2_domain_sf"/>
</dbReference>
<keyword evidence="3" id="KW-0472">Membrane</keyword>
<proteinExistence type="predicted"/>
<reference evidence="5 6" key="1">
    <citation type="submission" date="2020-04" db="EMBL/GenBank/DDBJ databases">
        <title>Perkinsus chesapeaki whole genome sequence.</title>
        <authorList>
            <person name="Bogema D.R."/>
        </authorList>
    </citation>
    <scope>NUCLEOTIDE SEQUENCE [LARGE SCALE GENOMIC DNA]</scope>
    <source>
        <strain evidence="5">ATCC PRA-425</strain>
    </source>
</reference>
<protein>
    <submittedName>
        <fullName evidence="5">Extended synaptotagmin-like protein</fullName>
    </submittedName>
</protein>
<dbReference type="PROSITE" id="PS50004">
    <property type="entry name" value="C2"/>
    <property type="match status" value="1"/>
</dbReference>
<evidence type="ECO:0000313" key="6">
    <source>
        <dbReference type="Proteomes" id="UP000591131"/>
    </source>
</evidence>
<comment type="caution">
    <text evidence="5">The sequence shown here is derived from an EMBL/GenBank/DDBJ whole genome shotgun (WGS) entry which is preliminary data.</text>
</comment>
<name>A0A7J6M622_PERCH</name>
<feature type="transmembrane region" description="Helical" evidence="3">
    <location>
        <begin position="356"/>
        <end position="383"/>
    </location>
</feature>
<dbReference type="EMBL" id="JAAPAO010000223">
    <property type="protein sequence ID" value="KAF4666915.1"/>
    <property type="molecule type" value="Genomic_DNA"/>
</dbReference>
<dbReference type="Pfam" id="PF00168">
    <property type="entry name" value="C2"/>
    <property type="match status" value="1"/>
</dbReference>
<evidence type="ECO:0000256" key="2">
    <source>
        <dbReference type="ARBA" id="ARBA00022837"/>
    </source>
</evidence>
<dbReference type="CDD" id="cd00030">
    <property type="entry name" value="C2"/>
    <property type="match status" value="1"/>
</dbReference>
<feature type="domain" description="C2" evidence="4">
    <location>
        <begin position="20"/>
        <end position="147"/>
    </location>
</feature>
<keyword evidence="3" id="KW-1133">Transmembrane helix</keyword>
<dbReference type="AlphaFoldDB" id="A0A7J6M622"/>
<evidence type="ECO:0000256" key="1">
    <source>
        <dbReference type="ARBA" id="ARBA00022723"/>
    </source>
</evidence>
<evidence type="ECO:0000259" key="4">
    <source>
        <dbReference type="PROSITE" id="PS50004"/>
    </source>
</evidence>
<gene>
    <name evidence="5" type="primary">ESYT1_2</name>
    <name evidence="5" type="ORF">FOL47_003850</name>
</gene>
<dbReference type="PANTHER" id="PTHR45911">
    <property type="entry name" value="C2 DOMAIN-CONTAINING PROTEIN"/>
    <property type="match status" value="1"/>
</dbReference>
<dbReference type="PANTHER" id="PTHR45911:SF4">
    <property type="entry name" value="MULTIPLE C2 AND TRANSMEMBRANE DOMAIN-CONTAINING PROTEIN"/>
    <property type="match status" value="1"/>
</dbReference>
<dbReference type="OrthoDB" id="440540at2759"/>
<keyword evidence="6" id="KW-1185">Reference proteome</keyword>
<dbReference type="GO" id="GO:0005509">
    <property type="term" value="F:calcium ion binding"/>
    <property type="evidence" value="ECO:0007669"/>
    <property type="project" value="TreeGrafter"/>
</dbReference>
<dbReference type="GO" id="GO:0016020">
    <property type="term" value="C:membrane"/>
    <property type="evidence" value="ECO:0007669"/>
    <property type="project" value="TreeGrafter"/>
</dbReference>
<dbReference type="SUPFAM" id="SSF49562">
    <property type="entry name" value="C2 domain (Calcium/lipid-binding domain, CaLB)"/>
    <property type="match status" value="1"/>
</dbReference>
<organism evidence="5 6">
    <name type="scientific">Perkinsus chesapeaki</name>
    <name type="common">Clam parasite</name>
    <name type="synonym">Perkinsus andrewsi</name>
    <dbReference type="NCBI Taxonomy" id="330153"/>
    <lineage>
        <taxon>Eukaryota</taxon>
        <taxon>Sar</taxon>
        <taxon>Alveolata</taxon>
        <taxon>Perkinsozoa</taxon>
        <taxon>Perkinsea</taxon>
        <taxon>Perkinsida</taxon>
        <taxon>Perkinsidae</taxon>
        <taxon>Perkinsus</taxon>
    </lineage>
</organism>
<dbReference type="InterPro" id="IPR000008">
    <property type="entry name" value="C2_dom"/>
</dbReference>
<feature type="transmembrane region" description="Helical" evidence="3">
    <location>
        <begin position="240"/>
        <end position="264"/>
    </location>
</feature>
<keyword evidence="3" id="KW-0812">Transmembrane</keyword>
<dbReference type="SMART" id="SM00239">
    <property type="entry name" value="C2"/>
    <property type="match status" value="1"/>
</dbReference>